<dbReference type="InterPro" id="IPR000160">
    <property type="entry name" value="GGDEF_dom"/>
</dbReference>
<dbReference type="SUPFAM" id="SSF55073">
    <property type="entry name" value="Nucleotide cyclase"/>
    <property type="match status" value="1"/>
</dbReference>
<feature type="transmembrane region" description="Helical" evidence="1">
    <location>
        <begin position="61"/>
        <end position="82"/>
    </location>
</feature>
<dbReference type="GO" id="GO:0005886">
    <property type="term" value="C:plasma membrane"/>
    <property type="evidence" value="ECO:0007669"/>
    <property type="project" value="TreeGrafter"/>
</dbReference>
<evidence type="ECO:0000313" key="4">
    <source>
        <dbReference type="Proteomes" id="UP000248724"/>
    </source>
</evidence>
<dbReference type="GO" id="GO:1902201">
    <property type="term" value="P:negative regulation of bacterial-type flagellum-dependent cell motility"/>
    <property type="evidence" value="ECO:0007669"/>
    <property type="project" value="TreeGrafter"/>
</dbReference>
<dbReference type="GO" id="GO:0052621">
    <property type="term" value="F:diguanylate cyclase activity"/>
    <property type="evidence" value="ECO:0007669"/>
    <property type="project" value="TreeGrafter"/>
</dbReference>
<dbReference type="AlphaFoldDB" id="A0A2W5ZJR9"/>
<evidence type="ECO:0000256" key="1">
    <source>
        <dbReference type="SAM" id="Phobius"/>
    </source>
</evidence>
<feature type="domain" description="GGDEF" evidence="2">
    <location>
        <begin position="139"/>
        <end position="269"/>
    </location>
</feature>
<dbReference type="Gene3D" id="3.30.70.270">
    <property type="match status" value="1"/>
</dbReference>
<dbReference type="EMBL" id="QHBU01000009">
    <property type="protein sequence ID" value="PZR84137.1"/>
    <property type="molecule type" value="Genomic_DNA"/>
</dbReference>
<sequence>MEARSTVAADGDVQLVERPSSWRDVVRKGGAVDEDVQAAARVGDRLADPTLYAALSGSSQWAPWVIFLCLAVAGVVLGRLLIRLQHGRRELAVTNADLAEANKDLALLARIDKLTGVYNRRHIEEQIDILLHAAVRDRAPLSVLMLDVDHFKAVNDIEGHEVGDRALRCMATAIRIALRPGDVFGRWGGEAFLVLLPGTAAEVAQLIGERLRSHVAATPVASDDGRRLPMTVSVGLAVADSHDVLGTLVARADAAMYRAKSAGRNRVAA</sequence>
<dbReference type="Pfam" id="PF00990">
    <property type="entry name" value="GGDEF"/>
    <property type="match status" value="1"/>
</dbReference>
<comment type="caution">
    <text evidence="3">The sequence shown here is derived from an EMBL/GenBank/DDBJ whole genome shotgun (WGS) entry which is preliminary data.</text>
</comment>
<dbReference type="PANTHER" id="PTHR45138:SF9">
    <property type="entry name" value="DIGUANYLATE CYCLASE DGCM-RELATED"/>
    <property type="match status" value="1"/>
</dbReference>
<protein>
    <recommendedName>
        <fullName evidence="2">GGDEF domain-containing protein</fullName>
    </recommendedName>
</protein>
<keyword evidence="1" id="KW-0812">Transmembrane</keyword>
<reference evidence="3 4" key="1">
    <citation type="journal article" date="2017" name="Nature">
        <title>Atmospheric trace gases support primary production in Antarctic desert surface soil.</title>
        <authorList>
            <person name="Ji M."/>
            <person name="Greening C."/>
            <person name="Vanwonterghem I."/>
            <person name="Carere C.R."/>
            <person name="Bay S.K."/>
            <person name="Steen J.A."/>
            <person name="Montgomery K."/>
            <person name="Lines T."/>
            <person name="Beardall J."/>
            <person name="van Dorst J."/>
            <person name="Snape I."/>
            <person name="Stott M.B."/>
            <person name="Hugenholtz P."/>
            <person name="Ferrari B.C."/>
        </authorList>
    </citation>
    <scope>NUCLEOTIDE SEQUENCE [LARGE SCALE GENOMIC DNA]</scope>
    <source>
        <strain evidence="3">RRmetagenome_bin12</strain>
    </source>
</reference>
<dbReference type="InterPro" id="IPR029787">
    <property type="entry name" value="Nucleotide_cyclase"/>
</dbReference>
<dbReference type="NCBIfam" id="TIGR00254">
    <property type="entry name" value="GGDEF"/>
    <property type="match status" value="1"/>
</dbReference>
<evidence type="ECO:0000259" key="2">
    <source>
        <dbReference type="PROSITE" id="PS50887"/>
    </source>
</evidence>
<organism evidence="3 4">
    <name type="scientific">Candidatus Aeolococcus gillhamiae</name>
    <dbReference type="NCBI Taxonomy" id="3127015"/>
    <lineage>
        <taxon>Bacteria</taxon>
        <taxon>Bacillati</taxon>
        <taxon>Candidatus Dormiibacterota</taxon>
        <taxon>Candidatus Dormibacteria</taxon>
        <taxon>Candidatus Aeolococcales</taxon>
        <taxon>Candidatus Aeolococcaceae</taxon>
        <taxon>Candidatus Aeolococcus</taxon>
    </lineage>
</organism>
<dbReference type="PROSITE" id="PS50887">
    <property type="entry name" value="GGDEF"/>
    <property type="match status" value="1"/>
</dbReference>
<keyword evidence="1" id="KW-1133">Transmembrane helix</keyword>
<dbReference type="InterPro" id="IPR043128">
    <property type="entry name" value="Rev_trsase/Diguanyl_cyclase"/>
</dbReference>
<name>A0A2W5ZJR9_9BACT</name>
<dbReference type="CDD" id="cd01949">
    <property type="entry name" value="GGDEF"/>
    <property type="match status" value="1"/>
</dbReference>
<gene>
    <name evidence="3" type="ORF">DLM65_00495</name>
</gene>
<dbReference type="Proteomes" id="UP000248724">
    <property type="component" value="Unassembled WGS sequence"/>
</dbReference>
<keyword evidence="1" id="KW-0472">Membrane</keyword>
<dbReference type="PANTHER" id="PTHR45138">
    <property type="entry name" value="REGULATORY COMPONENTS OF SENSORY TRANSDUCTION SYSTEM"/>
    <property type="match status" value="1"/>
</dbReference>
<dbReference type="SMART" id="SM00267">
    <property type="entry name" value="GGDEF"/>
    <property type="match status" value="1"/>
</dbReference>
<accession>A0A2W5ZJR9</accession>
<proteinExistence type="predicted"/>
<evidence type="ECO:0000313" key="3">
    <source>
        <dbReference type="EMBL" id="PZR84137.1"/>
    </source>
</evidence>
<dbReference type="InterPro" id="IPR050469">
    <property type="entry name" value="Diguanylate_Cyclase"/>
</dbReference>
<dbReference type="GO" id="GO:0043709">
    <property type="term" value="P:cell adhesion involved in single-species biofilm formation"/>
    <property type="evidence" value="ECO:0007669"/>
    <property type="project" value="TreeGrafter"/>
</dbReference>
<dbReference type="FunFam" id="3.30.70.270:FF:000001">
    <property type="entry name" value="Diguanylate cyclase domain protein"/>
    <property type="match status" value="1"/>
</dbReference>